<evidence type="ECO:0000313" key="2">
    <source>
        <dbReference type="Proteomes" id="UP000827872"/>
    </source>
</evidence>
<sequence>MPRLEPWNWTGFRQSAADSSQRPTTVAGHQIEGRGERQHRDCSVVPRPHDDPITRSSQPEPAAADRLSWLAPPLPPSSPFPRISRIRPRSGQESPDPALAELRALQPRSGHTYPPGPLQPRRQEPLPAPPFCQRSQPIGRQALPFRTPAPHPSLPLPSDPPGRWSRAPRSLRPSPSFHWHGEPGSERSGTAGRRTERQPPQQQRNPFGAGLELRLPLLPPSLPKRVVNAERGDAGREVEPSDQKATRLGCSSEEGAACRGPGLCGCSLSARASSLPSRAQALLSSRDTSKTLHPSLQAFA</sequence>
<organism evidence="1 2">
    <name type="scientific">Sphaerodactylus townsendi</name>
    <dbReference type="NCBI Taxonomy" id="933632"/>
    <lineage>
        <taxon>Eukaryota</taxon>
        <taxon>Metazoa</taxon>
        <taxon>Chordata</taxon>
        <taxon>Craniata</taxon>
        <taxon>Vertebrata</taxon>
        <taxon>Euteleostomi</taxon>
        <taxon>Lepidosauria</taxon>
        <taxon>Squamata</taxon>
        <taxon>Bifurcata</taxon>
        <taxon>Gekkota</taxon>
        <taxon>Sphaerodactylidae</taxon>
        <taxon>Sphaerodactylus</taxon>
    </lineage>
</organism>
<evidence type="ECO:0000313" key="1">
    <source>
        <dbReference type="EMBL" id="KAH8007402.1"/>
    </source>
</evidence>
<reference evidence="1" key="1">
    <citation type="submission" date="2021-08" db="EMBL/GenBank/DDBJ databases">
        <title>The first chromosome-level gecko genome reveals the dynamic sex chromosomes of Neotropical dwarf geckos (Sphaerodactylidae: Sphaerodactylus).</title>
        <authorList>
            <person name="Pinto B.J."/>
            <person name="Keating S.E."/>
            <person name="Gamble T."/>
        </authorList>
    </citation>
    <scope>NUCLEOTIDE SEQUENCE</scope>
    <source>
        <strain evidence="1">TG3544</strain>
    </source>
</reference>
<comment type="caution">
    <text evidence="1">The sequence shown here is derived from an EMBL/GenBank/DDBJ whole genome shotgun (WGS) entry which is preliminary data.</text>
</comment>
<proteinExistence type="predicted"/>
<name>A0ACB8FPV4_9SAUR</name>
<dbReference type="Proteomes" id="UP000827872">
    <property type="component" value="Linkage Group LG06"/>
</dbReference>
<protein>
    <submittedName>
        <fullName evidence="1">Uncharacterized protein</fullName>
    </submittedName>
</protein>
<keyword evidence="2" id="KW-1185">Reference proteome</keyword>
<dbReference type="EMBL" id="CM037619">
    <property type="protein sequence ID" value="KAH8007402.1"/>
    <property type="molecule type" value="Genomic_DNA"/>
</dbReference>
<gene>
    <name evidence="1" type="ORF">K3G42_021586</name>
</gene>
<accession>A0ACB8FPV4</accession>